<evidence type="ECO:0000313" key="3">
    <source>
        <dbReference type="Proteomes" id="UP000298663"/>
    </source>
</evidence>
<protein>
    <submittedName>
        <fullName evidence="2">Uncharacterized protein</fullName>
    </submittedName>
</protein>
<organism evidence="2 3">
    <name type="scientific">Steinernema carpocapsae</name>
    <name type="common">Entomopathogenic nematode</name>
    <dbReference type="NCBI Taxonomy" id="34508"/>
    <lineage>
        <taxon>Eukaryota</taxon>
        <taxon>Metazoa</taxon>
        <taxon>Ecdysozoa</taxon>
        <taxon>Nematoda</taxon>
        <taxon>Chromadorea</taxon>
        <taxon>Rhabditida</taxon>
        <taxon>Tylenchina</taxon>
        <taxon>Panagrolaimomorpha</taxon>
        <taxon>Strongyloidoidea</taxon>
        <taxon>Steinernematidae</taxon>
        <taxon>Steinernema</taxon>
    </lineage>
</organism>
<name>A0A4U5MSY1_STECR</name>
<feature type="region of interest" description="Disordered" evidence="1">
    <location>
        <begin position="1"/>
        <end position="22"/>
    </location>
</feature>
<accession>A0A4U5MSY1</accession>
<evidence type="ECO:0000313" key="2">
    <source>
        <dbReference type="EMBL" id="TKR72841.1"/>
    </source>
</evidence>
<dbReference type="Proteomes" id="UP000298663">
    <property type="component" value="Unassembled WGS sequence"/>
</dbReference>
<reference evidence="2 3" key="2">
    <citation type="journal article" date="2019" name="G3 (Bethesda)">
        <title>Hybrid Assembly of the Genome of the Entomopathogenic Nematode Steinernema carpocapsae Identifies the X-Chromosome.</title>
        <authorList>
            <person name="Serra L."/>
            <person name="Macchietto M."/>
            <person name="Macias-Munoz A."/>
            <person name="McGill C.J."/>
            <person name="Rodriguez I.M."/>
            <person name="Rodriguez B."/>
            <person name="Murad R."/>
            <person name="Mortazavi A."/>
        </authorList>
    </citation>
    <scope>NUCLEOTIDE SEQUENCE [LARGE SCALE GENOMIC DNA]</scope>
    <source>
        <strain evidence="2 3">ALL</strain>
    </source>
</reference>
<feature type="region of interest" description="Disordered" evidence="1">
    <location>
        <begin position="45"/>
        <end position="127"/>
    </location>
</feature>
<proteinExistence type="predicted"/>
<keyword evidence="3" id="KW-1185">Reference proteome</keyword>
<dbReference type="AlphaFoldDB" id="A0A4U5MSY1"/>
<gene>
    <name evidence="2" type="ORF">L596_020235</name>
</gene>
<feature type="region of interest" description="Disordered" evidence="1">
    <location>
        <begin position="157"/>
        <end position="201"/>
    </location>
</feature>
<evidence type="ECO:0000256" key="1">
    <source>
        <dbReference type="SAM" id="MobiDB-lite"/>
    </source>
</evidence>
<comment type="caution">
    <text evidence="2">The sequence shown here is derived from an EMBL/GenBank/DDBJ whole genome shotgun (WGS) entry which is preliminary data.</text>
</comment>
<feature type="compositionally biased region" description="Basic and acidic residues" evidence="1">
    <location>
        <begin position="180"/>
        <end position="201"/>
    </location>
</feature>
<dbReference type="EMBL" id="AZBU02000006">
    <property type="protein sequence ID" value="TKR72841.1"/>
    <property type="molecule type" value="Genomic_DNA"/>
</dbReference>
<sequence length="201" mass="22294">MTGKGMRRAERGAAKHHGSYDVAPERWTMVGALDNEGDGYAVRSCAIISPSPPPLPAYRLRHRHRPDRDRGGTGQQRSRRPQVSNGPIYRTRSHRSAEVNPRLRKAQPSNKPKAIGGHAKKTTDMATCPCSQQRATAHAAKGSKRRILITIKAIKMCQQRKWRQGRPSGGAVRSPQKGSGEFRGRPPDDDEPLSKHEHLAH</sequence>
<reference evidence="2 3" key="1">
    <citation type="journal article" date="2015" name="Genome Biol.">
        <title>Comparative genomics of Steinernema reveals deeply conserved gene regulatory networks.</title>
        <authorList>
            <person name="Dillman A.R."/>
            <person name="Macchietto M."/>
            <person name="Porter C.F."/>
            <person name="Rogers A."/>
            <person name="Williams B."/>
            <person name="Antoshechkin I."/>
            <person name="Lee M.M."/>
            <person name="Goodwin Z."/>
            <person name="Lu X."/>
            <person name="Lewis E.E."/>
            <person name="Goodrich-Blair H."/>
            <person name="Stock S.P."/>
            <person name="Adams B.J."/>
            <person name="Sternberg P.W."/>
            <person name="Mortazavi A."/>
        </authorList>
    </citation>
    <scope>NUCLEOTIDE SEQUENCE [LARGE SCALE GENOMIC DNA]</scope>
    <source>
        <strain evidence="2 3">ALL</strain>
    </source>
</reference>